<evidence type="ECO:0000313" key="2">
    <source>
        <dbReference type="EMBL" id="GFU32291.1"/>
    </source>
</evidence>
<protein>
    <submittedName>
        <fullName evidence="2">Uncharacterized protein</fullName>
    </submittedName>
</protein>
<feature type="compositionally biased region" description="Polar residues" evidence="1">
    <location>
        <begin position="21"/>
        <end position="31"/>
    </location>
</feature>
<feature type="region of interest" description="Disordered" evidence="1">
    <location>
        <begin position="76"/>
        <end position="121"/>
    </location>
</feature>
<gene>
    <name evidence="2" type="ORF">NPIL_613681</name>
</gene>
<dbReference type="EMBL" id="BMAW01083126">
    <property type="protein sequence ID" value="GFU32291.1"/>
    <property type="molecule type" value="Genomic_DNA"/>
</dbReference>
<comment type="caution">
    <text evidence="2">The sequence shown here is derived from an EMBL/GenBank/DDBJ whole genome shotgun (WGS) entry which is preliminary data.</text>
</comment>
<organism evidence="2 3">
    <name type="scientific">Nephila pilipes</name>
    <name type="common">Giant wood spider</name>
    <name type="synonym">Nephila maculata</name>
    <dbReference type="NCBI Taxonomy" id="299642"/>
    <lineage>
        <taxon>Eukaryota</taxon>
        <taxon>Metazoa</taxon>
        <taxon>Ecdysozoa</taxon>
        <taxon>Arthropoda</taxon>
        <taxon>Chelicerata</taxon>
        <taxon>Arachnida</taxon>
        <taxon>Araneae</taxon>
        <taxon>Araneomorphae</taxon>
        <taxon>Entelegynae</taxon>
        <taxon>Araneoidea</taxon>
        <taxon>Nephilidae</taxon>
        <taxon>Nephila</taxon>
    </lineage>
</organism>
<sequence length="121" mass="13846">MKYILRKTPPYHNLAPFPPNAANQRPQSTPRSIHHVAQPKFGLSQRPRNANEPPSLPFLPVKMIIGSIKTLQDHNILSPPKFKTKRSRPLKSLASNKHAHLYKTPAHPQRKVKANKQDRQM</sequence>
<evidence type="ECO:0000256" key="1">
    <source>
        <dbReference type="SAM" id="MobiDB-lite"/>
    </source>
</evidence>
<dbReference type="AlphaFoldDB" id="A0A8X6QUZ0"/>
<feature type="region of interest" description="Disordered" evidence="1">
    <location>
        <begin position="1"/>
        <end position="32"/>
    </location>
</feature>
<accession>A0A8X6QUZ0</accession>
<proteinExistence type="predicted"/>
<evidence type="ECO:0000313" key="3">
    <source>
        <dbReference type="Proteomes" id="UP000887013"/>
    </source>
</evidence>
<reference evidence="2" key="1">
    <citation type="submission" date="2020-08" db="EMBL/GenBank/DDBJ databases">
        <title>Multicomponent nature underlies the extraordinary mechanical properties of spider dragline silk.</title>
        <authorList>
            <person name="Kono N."/>
            <person name="Nakamura H."/>
            <person name="Mori M."/>
            <person name="Yoshida Y."/>
            <person name="Ohtoshi R."/>
            <person name="Malay A.D."/>
            <person name="Moran D.A.P."/>
            <person name="Tomita M."/>
            <person name="Numata K."/>
            <person name="Arakawa K."/>
        </authorList>
    </citation>
    <scope>NUCLEOTIDE SEQUENCE</scope>
</reference>
<keyword evidence="3" id="KW-1185">Reference proteome</keyword>
<name>A0A8X6QUZ0_NEPPI</name>
<dbReference type="Proteomes" id="UP000887013">
    <property type="component" value="Unassembled WGS sequence"/>
</dbReference>